<dbReference type="Proteomes" id="UP000324897">
    <property type="component" value="Chromosome 1"/>
</dbReference>
<name>A0A5J9UX05_9POAL</name>
<evidence type="ECO:0000313" key="2">
    <source>
        <dbReference type="EMBL" id="TVU28379.1"/>
    </source>
</evidence>
<dbReference type="Gramene" id="TVU28379">
    <property type="protein sequence ID" value="TVU28379"/>
    <property type="gene ID" value="EJB05_19896"/>
</dbReference>
<dbReference type="AlphaFoldDB" id="A0A5J9UX05"/>
<sequence length="98" mass="11430">MKQVEDMRKELQTSWKAASDAESRATVAEARAEIKKDTLMKEKEEVIKVNQSLLKQIEDLKSSQKATSESTEQAVKEKDFRIQTLERRRSEMTTRKKK</sequence>
<evidence type="ECO:0000313" key="3">
    <source>
        <dbReference type="Proteomes" id="UP000324897"/>
    </source>
</evidence>
<feature type="compositionally biased region" description="Basic and acidic residues" evidence="1">
    <location>
        <begin position="74"/>
        <end position="98"/>
    </location>
</feature>
<feature type="region of interest" description="Disordered" evidence="1">
    <location>
        <begin position="60"/>
        <end position="98"/>
    </location>
</feature>
<gene>
    <name evidence="2" type="ORF">EJB05_19896</name>
</gene>
<organism evidence="2 3">
    <name type="scientific">Eragrostis curvula</name>
    <name type="common">weeping love grass</name>
    <dbReference type="NCBI Taxonomy" id="38414"/>
    <lineage>
        <taxon>Eukaryota</taxon>
        <taxon>Viridiplantae</taxon>
        <taxon>Streptophyta</taxon>
        <taxon>Embryophyta</taxon>
        <taxon>Tracheophyta</taxon>
        <taxon>Spermatophyta</taxon>
        <taxon>Magnoliopsida</taxon>
        <taxon>Liliopsida</taxon>
        <taxon>Poales</taxon>
        <taxon>Poaceae</taxon>
        <taxon>PACMAD clade</taxon>
        <taxon>Chloridoideae</taxon>
        <taxon>Eragrostideae</taxon>
        <taxon>Eragrostidinae</taxon>
        <taxon>Eragrostis</taxon>
    </lineage>
</organism>
<dbReference type="OrthoDB" id="343070at2759"/>
<evidence type="ECO:0000256" key="1">
    <source>
        <dbReference type="SAM" id="MobiDB-lite"/>
    </source>
</evidence>
<feature type="compositionally biased region" description="Basic and acidic residues" evidence="1">
    <location>
        <begin position="1"/>
        <end position="11"/>
    </location>
</feature>
<keyword evidence="3" id="KW-1185">Reference proteome</keyword>
<feature type="non-terminal residue" evidence="2">
    <location>
        <position position="1"/>
    </location>
</feature>
<protein>
    <submittedName>
        <fullName evidence="2">Uncharacterized protein</fullName>
    </submittedName>
</protein>
<comment type="caution">
    <text evidence="2">The sequence shown here is derived from an EMBL/GenBank/DDBJ whole genome shotgun (WGS) entry which is preliminary data.</text>
</comment>
<proteinExistence type="predicted"/>
<feature type="region of interest" description="Disordered" evidence="1">
    <location>
        <begin position="1"/>
        <end position="25"/>
    </location>
</feature>
<accession>A0A5J9UX05</accession>
<feature type="compositionally biased region" description="Polar residues" evidence="1">
    <location>
        <begin position="63"/>
        <end position="73"/>
    </location>
</feature>
<reference evidence="2 3" key="1">
    <citation type="journal article" date="2019" name="Sci. Rep.">
        <title>A high-quality genome of Eragrostis curvula grass provides insights into Poaceae evolution and supports new strategies to enhance forage quality.</title>
        <authorList>
            <person name="Carballo J."/>
            <person name="Santos B.A.C.M."/>
            <person name="Zappacosta D."/>
            <person name="Garbus I."/>
            <person name="Selva J.P."/>
            <person name="Gallo C.A."/>
            <person name="Diaz A."/>
            <person name="Albertini E."/>
            <person name="Caccamo M."/>
            <person name="Echenique V."/>
        </authorList>
    </citation>
    <scope>NUCLEOTIDE SEQUENCE [LARGE SCALE GENOMIC DNA]</scope>
    <source>
        <strain evidence="3">cv. Victoria</strain>
        <tissue evidence="2">Leaf</tissue>
    </source>
</reference>
<dbReference type="EMBL" id="RWGY01000011">
    <property type="protein sequence ID" value="TVU28379.1"/>
    <property type="molecule type" value="Genomic_DNA"/>
</dbReference>